<dbReference type="Proteomes" id="UP000756921">
    <property type="component" value="Unassembled WGS sequence"/>
</dbReference>
<protein>
    <recommendedName>
        <fullName evidence="3">RING-type domain-containing protein</fullName>
    </recommendedName>
</protein>
<keyword evidence="1" id="KW-0863">Zinc-finger</keyword>
<feature type="region of interest" description="Disordered" evidence="2">
    <location>
        <begin position="72"/>
        <end position="100"/>
    </location>
</feature>
<feature type="region of interest" description="Disordered" evidence="2">
    <location>
        <begin position="303"/>
        <end position="334"/>
    </location>
</feature>
<feature type="domain" description="RING-type" evidence="3">
    <location>
        <begin position="222"/>
        <end position="274"/>
    </location>
</feature>
<keyword evidence="1" id="KW-0862">Zinc</keyword>
<evidence type="ECO:0000259" key="3">
    <source>
        <dbReference type="PROSITE" id="PS50089"/>
    </source>
</evidence>
<feature type="compositionally biased region" description="Polar residues" evidence="2">
    <location>
        <begin position="11"/>
        <end position="24"/>
    </location>
</feature>
<accession>A0A9P6GIE4</accession>
<name>A0A9P6GIE4_9PLEO</name>
<feature type="compositionally biased region" description="Polar residues" evidence="2">
    <location>
        <begin position="74"/>
        <end position="88"/>
    </location>
</feature>
<evidence type="ECO:0000313" key="5">
    <source>
        <dbReference type="Proteomes" id="UP000756921"/>
    </source>
</evidence>
<proteinExistence type="predicted"/>
<dbReference type="AlphaFoldDB" id="A0A9P6GIE4"/>
<dbReference type="EMBL" id="WJXW01000006">
    <property type="protein sequence ID" value="KAF9735005.1"/>
    <property type="molecule type" value="Genomic_DNA"/>
</dbReference>
<gene>
    <name evidence="4" type="ORF">PMIN01_06410</name>
</gene>
<dbReference type="InterPro" id="IPR001841">
    <property type="entry name" value="Znf_RING"/>
</dbReference>
<sequence length="334" mass="36944">MAMSMLKRCSTGFTSAEPTSTSNPAVDEPRPSRTLFKQGSLSRAWRYGFIRQITPPPEQNSHAPAAHIPDAENAATSAASPENDTTAAEQKARKTRMATQSRVQSLRDFFGLPSPAFNALADTEKEEYHKWRAYAVQERDMRRRYEDIAENPADVEVMLRGWRVDHPPPRLSAPVLALATEASAARKRNSRRGGDSGLPPLAQDILWNTFTLVPAPAGSVRCRICGQGPASFPELRSMYTLPCQHCFHVTCFEEDHERWLGSLDEGARECVRCKGLKELTKGFSRGELDARIRRLGDRLLNRRGDDSSGAARGEGSVTARISRNKKSCGSSGRS</sequence>
<dbReference type="PROSITE" id="PS50089">
    <property type="entry name" value="ZF_RING_2"/>
    <property type="match status" value="1"/>
</dbReference>
<organism evidence="4 5">
    <name type="scientific">Paraphaeosphaeria minitans</name>
    <dbReference type="NCBI Taxonomy" id="565426"/>
    <lineage>
        <taxon>Eukaryota</taxon>
        <taxon>Fungi</taxon>
        <taxon>Dikarya</taxon>
        <taxon>Ascomycota</taxon>
        <taxon>Pezizomycotina</taxon>
        <taxon>Dothideomycetes</taxon>
        <taxon>Pleosporomycetidae</taxon>
        <taxon>Pleosporales</taxon>
        <taxon>Massarineae</taxon>
        <taxon>Didymosphaeriaceae</taxon>
        <taxon>Paraphaeosphaeria</taxon>
    </lineage>
</organism>
<feature type="region of interest" description="Disordered" evidence="2">
    <location>
        <begin position="1"/>
        <end position="39"/>
    </location>
</feature>
<evidence type="ECO:0000256" key="1">
    <source>
        <dbReference type="PROSITE-ProRule" id="PRU00175"/>
    </source>
</evidence>
<keyword evidence="1" id="KW-0479">Metal-binding</keyword>
<comment type="caution">
    <text evidence="4">The sequence shown here is derived from an EMBL/GenBank/DDBJ whole genome shotgun (WGS) entry which is preliminary data.</text>
</comment>
<dbReference type="GO" id="GO:0008270">
    <property type="term" value="F:zinc ion binding"/>
    <property type="evidence" value="ECO:0007669"/>
    <property type="project" value="UniProtKB-KW"/>
</dbReference>
<keyword evidence="5" id="KW-1185">Reference proteome</keyword>
<reference evidence="4" key="1">
    <citation type="journal article" date="2020" name="Mol. Plant Microbe Interact.">
        <title>Genome Sequence of the Biocontrol Agent Coniothyrium minitans strain Conio (IMI 134523).</title>
        <authorList>
            <person name="Patel D."/>
            <person name="Shittu T.A."/>
            <person name="Baroncelli R."/>
            <person name="Muthumeenakshi S."/>
            <person name="Osborne T.H."/>
            <person name="Janganan T.K."/>
            <person name="Sreenivasaprasad S."/>
        </authorList>
    </citation>
    <scope>NUCLEOTIDE SEQUENCE</scope>
    <source>
        <strain evidence="4">Conio</strain>
    </source>
</reference>
<dbReference type="SUPFAM" id="SSF57850">
    <property type="entry name" value="RING/U-box"/>
    <property type="match status" value="1"/>
</dbReference>
<dbReference type="OrthoDB" id="3796157at2759"/>
<evidence type="ECO:0000313" key="4">
    <source>
        <dbReference type="EMBL" id="KAF9735005.1"/>
    </source>
</evidence>
<evidence type="ECO:0000256" key="2">
    <source>
        <dbReference type="SAM" id="MobiDB-lite"/>
    </source>
</evidence>